<reference evidence="2" key="2">
    <citation type="submission" date="2020-06" db="EMBL/GenBank/DDBJ databases">
        <authorList>
            <person name="Sheffer M."/>
        </authorList>
    </citation>
    <scope>NUCLEOTIDE SEQUENCE</scope>
</reference>
<dbReference type="AlphaFoldDB" id="A0A8T0FUV6"/>
<dbReference type="PANTHER" id="PTHR46763">
    <property type="entry name" value="DYNEIN REGULATORY COMPLEX PROTEIN 8"/>
    <property type="match status" value="1"/>
</dbReference>
<dbReference type="InterPro" id="IPR011992">
    <property type="entry name" value="EF-hand-dom_pair"/>
</dbReference>
<dbReference type="PANTHER" id="PTHR46763:SF1">
    <property type="entry name" value="DYNEIN REGULATORY COMPLEX PROTEIN 8"/>
    <property type="match status" value="1"/>
</dbReference>
<sequence length="150" mass="17176">MFKTNAKPDTSKKSSYEAFTEKQIAEAFEVFDEDRKGRAKLKHLGSIIRAMGRVPTQSELEDMGLEIEDQEYPGYFRLEKLLPPLTKILMKDESNTSSLTKENTGYNAAFLTFNRNEEGNISKNSKRFGIDCNAEKNKKIIRFPILKEKG</sequence>
<evidence type="ECO:0000313" key="3">
    <source>
        <dbReference type="Proteomes" id="UP000807504"/>
    </source>
</evidence>
<dbReference type="Gene3D" id="1.10.238.10">
    <property type="entry name" value="EF-hand"/>
    <property type="match status" value="1"/>
</dbReference>
<dbReference type="Proteomes" id="UP000807504">
    <property type="component" value="Unassembled WGS sequence"/>
</dbReference>
<protein>
    <submittedName>
        <fullName evidence="2">Dynein regulatory complex protein 8 like protein</fullName>
    </submittedName>
</protein>
<dbReference type="SUPFAM" id="SSF47473">
    <property type="entry name" value="EF-hand"/>
    <property type="match status" value="1"/>
</dbReference>
<accession>A0A8T0FUV6</accession>
<feature type="domain" description="EF-hand" evidence="1">
    <location>
        <begin position="19"/>
        <end position="54"/>
    </location>
</feature>
<dbReference type="InterPro" id="IPR002048">
    <property type="entry name" value="EF_hand_dom"/>
</dbReference>
<evidence type="ECO:0000313" key="2">
    <source>
        <dbReference type="EMBL" id="KAF8794055.1"/>
    </source>
</evidence>
<name>A0A8T0FUV6_ARGBR</name>
<organism evidence="2 3">
    <name type="scientific">Argiope bruennichi</name>
    <name type="common">Wasp spider</name>
    <name type="synonym">Aranea bruennichi</name>
    <dbReference type="NCBI Taxonomy" id="94029"/>
    <lineage>
        <taxon>Eukaryota</taxon>
        <taxon>Metazoa</taxon>
        <taxon>Ecdysozoa</taxon>
        <taxon>Arthropoda</taxon>
        <taxon>Chelicerata</taxon>
        <taxon>Arachnida</taxon>
        <taxon>Araneae</taxon>
        <taxon>Araneomorphae</taxon>
        <taxon>Entelegynae</taxon>
        <taxon>Araneoidea</taxon>
        <taxon>Araneidae</taxon>
        <taxon>Argiope</taxon>
    </lineage>
</organism>
<keyword evidence="3" id="KW-1185">Reference proteome</keyword>
<reference evidence="2" key="1">
    <citation type="journal article" date="2020" name="bioRxiv">
        <title>Chromosome-level reference genome of the European wasp spider Argiope bruennichi: a resource for studies on range expansion and evolutionary adaptation.</title>
        <authorList>
            <person name="Sheffer M.M."/>
            <person name="Hoppe A."/>
            <person name="Krehenwinkel H."/>
            <person name="Uhl G."/>
            <person name="Kuss A.W."/>
            <person name="Jensen L."/>
            <person name="Jensen C."/>
            <person name="Gillespie R.G."/>
            <person name="Hoff K.J."/>
            <person name="Prost S."/>
        </authorList>
    </citation>
    <scope>NUCLEOTIDE SEQUENCE</scope>
</reference>
<evidence type="ECO:0000259" key="1">
    <source>
        <dbReference type="PROSITE" id="PS50222"/>
    </source>
</evidence>
<dbReference type="EMBL" id="JABXBU010000002">
    <property type="protein sequence ID" value="KAF8794055.1"/>
    <property type="molecule type" value="Genomic_DNA"/>
</dbReference>
<dbReference type="GO" id="GO:0005509">
    <property type="term" value="F:calcium ion binding"/>
    <property type="evidence" value="ECO:0007669"/>
    <property type="project" value="InterPro"/>
</dbReference>
<proteinExistence type="predicted"/>
<gene>
    <name evidence="2" type="ORF">HNY73_002077</name>
</gene>
<comment type="caution">
    <text evidence="2">The sequence shown here is derived from an EMBL/GenBank/DDBJ whole genome shotgun (WGS) entry which is preliminary data.</text>
</comment>
<dbReference type="PROSITE" id="PS50222">
    <property type="entry name" value="EF_HAND_2"/>
    <property type="match status" value="1"/>
</dbReference>